<evidence type="ECO:0000259" key="1">
    <source>
        <dbReference type="Pfam" id="PF03732"/>
    </source>
</evidence>
<dbReference type="InParanoid" id="A0A6I9RZN0"/>
<dbReference type="AlphaFoldDB" id="A0A6I9RZN0"/>
<gene>
    <name evidence="3" type="primary">LOC105051968</name>
</gene>
<dbReference type="InterPro" id="IPR005162">
    <property type="entry name" value="Retrotrans_gag_dom"/>
</dbReference>
<dbReference type="RefSeq" id="XP_010930932.1">
    <property type="nucleotide sequence ID" value="XM_010932630.1"/>
</dbReference>
<name>A0A6I9RZN0_ELAGV</name>
<evidence type="ECO:0000313" key="3">
    <source>
        <dbReference type="RefSeq" id="XP_010930932.1"/>
    </source>
</evidence>
<dbReference type="GeneID" id="105051968"/>
<accession>A0A6I9RZN0</accession>
<protein>
    <submittedName>
        <fullName evidence="3">Uncharacterized protein LOC105051968</fullName>
    </submittedName>
</protein>
<sequence length="215" mass="25748">MTSRRVANLPVERAPNAPATQIDIANVCQVVAQLIQQQQTQIALRPISSMESYYKRFRRLNPSLFEGKPDPLIVEIWIREMEKMFDILQYPKNVKVRLAVLMLKENAEFWWTTIKIIFGNNNDQLTWKEFKEIFYDQYFPEIMRLIKENEFLALKQKDNMTILEYANKFNELGRFCLQLMNFERSKANRFEQGLRYGIQFRLSSHIFNDYKDVLE</sequence>
<dbReference type="OrthoDB" id="786614at2759"/>
<proteinExistence type="predicted"/>
<dbReference type="KEGG" id="egu:105051968"/>
<organism evidence="2 3">
    <name type="scientific">Elaeis guineensis var. tenera</name>
    <name type="common">Oil palm</name>
    <dbReference type="NCBI Taxonomy" id="51953"/>
    <lineage>
        <taxon>Eukaryota</taxon>
        <taxon>Viridiplantae</taxon>
        <taxon>Streptophyta</taxon>
        <taxon>Embryophyta</taxon>
        <taxon>Tracheophyta</taxon>
        <taxon>Spermatophyta</taxon>
        <taxon>Magnoliopsida</taxon>
        <taxon>Liliopsida</taxon>
        <taxon>Arecaceae</taxon>
        <taxon>Arecoideae</taxon>
        <taxon>Cocoseae</taxon>
        <taxon>Elaeidinae</taxon>
        <taxon>Elaeis</taxon>
    </lineage>
</organism>
<dbReference type="Pfam" id="PF03732">
    <property type="entry name" value="Retrotrans_gag"/>
    <property type="match status" value="1"/>
</dbReference>
<feature type="domain" description="Retrotransposon gag" evidence="1">
    <location>
        <begin position="97"/>
        <end position="195"/>
    </location>
</feature>
<keyword evidence="2" id="KW-1185">Reference proteome</keyword>
<reference evidence="3" key="1">
    <citation type="submission" date="2025-08" db="UniProtKB">
        <authorList>
            <consortium name="RefSeq"/>
        </authorList>
    </citation>
    <scope>IDENTIFICATION</scope>
</reference>
<dbReference type="Proteomes" id="UP000504607">
    <property type="component" value="Chromosome 9"/>
</dbReference>
<evidence type="ECO:0000313" key="2">
    <source>
        <dbReference type="Proteomes" id="UP000504607"/>
    </source>
</evidence>